<comment type="caution">
    <text evidence="2">The sequence shown here is derived from an EMBL/GenBank/DDBJ whole genome shotgun (WGS) entry which is preliminary data.</text>
</comment>
<feature type="compositionally biased region" description="Basic and acidic residues" evidence="1">
    <location>
        <begin position="87"/>
        <end position="99"/>
    </location>
</feature>
<name>A0A840I5C4_9PROT</name>
<evidence type="ECO:0000313" key="3">
    <source>
        <dbReference type="Proteomes" id="UP000563524"/>
    </source>
</evidence>
<reference evidence="2 3" key="1">
    <citation type="submission" date="2020-08" db="EMBL/GenBank/DDBJ databases">
        <title>Genomic Encyclopedia of Type Strains, Phase IV (KMG-IV): sequencing the most valuable type-strain genomes for metagenomic binning, comparative biology and taxonomic classification.</title>
        <authorList>
            <person name="Goeker M."/>
        </authorList>
    </citation>
    <scope>NUCLEOTIDE SEQUENCE [LARGE SCALE GENOMIC DNA]</scope>
    <source>
        <strain evidence="2 3">DSM 102850</strain>
    </source>
</reference>
<dbReference type="EMBL" id="JACHOB010000003">
    <property type="protein sequence ID" value="MBB4659368.1"/>
    <property type="molecule type" value="Genomic_DNA"/>
</dbReference>
<feature type="region of interest" description="Disordered" evidence="1">
    <location>
        <begin position="273"/>
        <end position="292"/>
    </location>
</feature>
<gene>
    <name evidence="2" type="ORF">GGQ59_001893</name>
</gene>
<sequence length="321" mass="34986">MGTAGRGLVCRDERRRLYARRGPHAGRRLLAAWPRHCGFLARCAQGRGAATAVRPRSRDASLRAEPDGHGAAARGARDRACSGALPGDRRLRRERDAAARRFPARRAHRAATPDAARSLQWRPLLGACRSKLRPALAPRLSRADGERAGRGAAAAGPDRRAPRGAGGDARDHVEPGIVGRREAVRRHDRRLRRRVRRGVLAVLGQGQVPLLDRERRLDVGERSRRGRAAQPPNGRVLRPGGRGGDGHGRRRLHRHGRGADALAQLALSLRQELARPPHRRVPDGGDRDANGHAPLRAADRQVLWSPVAVAFDGVTFEAGSR</sequence>
<evidence type="ECO:0000256" key="1">
    <source>
        <dbReference type="SAM" id="MobiDB-lite"/>
    </source>
</evidence>
<accession>A0A840I5C4</accession>
<dbReference type="Proteomes" id="UP000563524">
    <property type="component" value="Unassembled WGS sequence"/>
</dbReference>
<protein>
    <submittedName>
        <fullName evidence="2">Uncharacterized protein</fullName>
    </submittedName>
</protein>
<feature type="compositionally biased region" description="Basic and acidic residues" evidence="1">
    <location>
        <begin position="214"/>
        <end position="223"/>
    </location>
</feature>
<evidence type="ECO:0000313" key="2">
    <source>
        <dbReference type="EMBL" id="MBB4659368.1"/>
    </source>
</evidence>
<keyword evidence="3" id="KW-1185">Reference proteome</keyword>
<feature type="compositionally biased region" description="Basic and acidic residues" evidence="1">
    <location>
        <begin position="273"/>
        <end position="290"/>
    </location>
</feature>
<feature type="region of interest" description="Disordered" evidence="1">
    <location>
        <begin position="138"/>
        <end position="176"/>
    </location>
</feature>
<feature type="region of interest" description="Disordered" evidence="1">
    <location>
        <begin position="52"/>
        <end position="115"/>
    </location>
</feature>
<organism evidence="2 3">
    <name type="scientific">Parvularcula dongshanensis</name>
    <dbReference type="NCBI Taxonomy" id="1173995"/>
    <lineage>
        <taxon>Bacteria</taxon>
        <taxon>Pseudomonadati</taxon>
        <taxon>Pseudomonadota</taxon>
        <taxon>Alphaproteobacteria</taxon>
        <taxon>Parvularculales</taxon>
        <taxon>Parvularculaceae</taxon>
        <taxon>Parvularcula</taxon>
    </lineage>
</organism>
<proteinExistence type="predicted"/>
<dbReference type="AlphaFoldDB" id="A0A840I5C4"/>
<feature type="region of interest" description="Disordered" evidence="1">
    <location>
        <begin position="214"/>
        <end position="255"/>
    </location>
</feature>
<feature type="compositionally biased region" description="Basic and acidic residues" evidence="1">
    <location>
        <begin position="56"/>
        <end position="68"/>
    </location>
</feature>